<gene>
    <name evidence="2" type="ORF">SASPL_139309</name>
</gene>
<evidence type="ECO:0000256" key="1">
    <source>
        <dbReference type="SAM" id="SignalP"/>
    </source>
</evidence>
<evidence type="ECO:0000313" key="2">
    <source>
        <dbReference type="EMBL" id="KAG6397859.1"/>
    </source>
</evidence>
<keyword evidence="3" id="KW-1185">Reference proteome</keyword>
<feature type="chain" id="PRO_5036461320" evidence="1">
    <location>
        <begin position="20"/>
        <end position="60"/>
    </location>
</feature>
<evidence type="ECO:0000313" key="3">
    <source>
        <dbReference type="Proteomes" id="UP000298416"/>
    </source>
</evidence>
<reference evidence="2" key="2">
    <citation type="submission" date="2020-08" db="EMBL/GenBank/DDBJ databases">
        <title>Plant Genome Project.</title>
        <authorList>
            <person name="Zhang R.-G."/>
        </authorList>
    </citation>
    <scope>NUCLEOTIDE SEQUENCE</scope>
    <source>
        <strain evidence="2">Huo1</strain>
        <tissue evidence="2">Leaf</tissue>
    </source>
</reference>
<reference evidence="2" key="1">
    <citation type="submission" date="2018-01" db="EMBL/GenBank/DDBJ databases">
        <authorList>
            <person name="Mao J.F."/>
        </authorList>
    </citation>
    <scope>NUCLEOTIDE SEQUENCE</scope>
    <source>
        <strain evidence="2">Huo1</strain>
        <tissue evidence="2">Leaf</tissue>
    </source>
</reference>
<proteinExistence type="predicted"/>
<organism evidence="2">
    <name type="scientific">Salvia splendens</name>
    <name type="common">Scarlet sage</name>
    <dbReference type="NCBI Taxonomy" id="180675"/>
    <lineage>
        <taxon>Eukaryota</taxon>
        <taxon>Viridiplantae</taxon>
        <taxon>Streptophyta</taxon>
        <taxon>Embryophyta</taxon>
        <taxon>Tracheophyta</taxon>
        <taxon>Spermatophyta</taxon>
        <taxon>Magnoliopsida</taxon>
        <taxon>eudicotyledons</taxon>
        <taxon>Gunneridae</taxon>
        <taxon>Pentapetalae</taxon>
        <taxon>asterids</taxon>
        <taxon>lamiids</taxon>
        <taxon>Lamiales</taxon>
        <taxon>Lamiaceae</taxon>
        <taxon>Nepetoideae</taxon>
        <taxon>Mentheae</taxon>
        <taxon>Salviinae</taxon>
        <taxon>Salvia</taxon>
        <taxon>Salvia subgen. Calosphace</taxon>
        <taxon>core Calosphace</taxon>
    </lineage>
</organism>
<sequence length="60" mass="6735">MRSALIFIVLLPVITFVSKFEAQAAPSGPLIKHLSSLVKWTRASSKTPHQSETFKGIRRR</sequence>
<keyword evidence="1" id="KW-0732">Signal</keyword>
<accession>A0A8X8ZBD7</accession>
<name>A0A8X8ZBD7_SALSN</name>
<protein>
    <submittedName>
        <fullName evidence="2">Uncharacterized protein</fullName>
    </submittedName>
</protein>
<dbReference type="Proteomes" id="UP000298416">
    <property type="component" value="Unassembled WGS sequence"/>
</dbReference>
<dbReference type="AlphaFoldDB" id="A0A8X8ZBD7"/>
<feature type="signal peptide" evidence="1">
    <location>
        <begin position="1"/>
        <end position="19"/>
    </location>
</feature>
<comment type="caution">
    <text evidence="2">The sequence shown here is derived from an EMBL/GenBank/DDBJ whole genome shotgun (WGS) entry which is preliminary data.</text>
</comment>
<dbReference type="EMBL" id="PNBA02000015">
    <property type="protein sequence ID" value="KAG6397859.1"/>
    <property type="molecule type" value="Genomic_DNA"/>
</dbReference>